<dbReference type="GO" id="GO:0005509">
    <property type="term" value="F:calcium ion binding"/>
    <property type="evidence" value="ECO:0007669"/>
    <property type="project" value="InterPro"/>
</dbReference>
<evidence type="ECO:0000256" key="2">
    <source>
        <dbReference type="ARBA" id="ARBA00022729"/>
    </source>
</evidence>
<feature type="domain" description="EGF-like" evidence="9">
    <location>
        <begin position="393"/>
        <end position="433"/>
    </location>
</feature>
<evidence type="ECO:0000256" key="6">
    <source>
        <dbReference type="SAM" id="MobiDB-lite"/>
    </source>
</evidence>
<dbReference type="Gene3D" id="2.10.25.10">
    <property type="entry name" value="Laminin"/>
    <property type="match status" value="1"/>
</dbReference>
<name>A0AAU9X816_9CNID</name>
<keyword evidence="3" id="KW-0677">Repeat</keyword>
<evidence type="ECO:0000313" key="11">
    <source>
        <dbReference type="Proteomes" id="UP001159428"/>
    </source>
</evidence>
<dbReference type="InterPro" id="IPR018097">
    <property type="entry name" value="EGF_Ca-bd_CS"/>
</dbReference>
<accession>A0AAU9X816</accession>
<dbReference type="InterPro" id="IPR024731">
    <property type="entry name" value="NELL2-like_EGF"/>
</dbReference>
<protein>
    <recommendedName>
        <fullName evidence="9">EGF-like domain-containing protein</fullName>
    </recommendedName>
</protein>
<feature type="chain" id="PRO_5043919781" description="EGF-like domain-containing protein" evidence="8">
    <location>
        <begin position="20"/>
        <end position="1931"/>
    </location>
</feature>
<feature type="non-terminal residue" evidence="10">
    <location>
        <position position="1"/>
    </location>
</feature>
<dbReference type="PANTHER" id="PTHR24050:SF28">
    <property type="entry name" value="UROMODULIN-LIKE"/>
    <property type="match status" value="1"/>
</dbReference>
<evidence type="ECO:0000259" key="9">
    <source>
        <dbReference type="PROSITE" id="PS50026"/>
    </source>
</evidence>
<dbReference type="PROSITE" id="PS50026">
    <property type="entry name" value="EGF_3"/>
    <property type="match status" value="1"/>
</dbReference>
<feature type="signal peptide" evidence="8">
    <location>
        <begin position="1"/>
        <end position="19"/>
    </location>
</feature>
<keyword evidence="4" id="KW-1015">Disulfide bond</keyword>
<evidence type="ECO:0000256" key="4">
    <source>
        <dbReference type="ARBA" id="ARBA00023157"/>
    </source>
</evidence>
<dbReference type="InterPro" id="IPR000152">
    <property type="entry name" value="EGF-type_Asp/Asn_hydroxyl_site"/>
</dbReference>
<dbReference type="FunFam" id="2.10.25.10:FF:000038">
    <property type="entry name" value="Fibrillin 2"/>
    <property type="match status" value="1"/>
</dbReference>
<dbReference type="PROSITE" id="PS00010">
    <property type="entry name" value="ASX_HYDROXYL"/>
    <property type="match status" value="1"/>
</dbReference>
<dbReference type="PROSITE" id="PS01186">
    <property type="entry name" value="EGF_2"/>
    <property type="match status" value="1"/>
</dbReference>
<dbReference type="Pfam" id="PF12947">
    <property type="entry name" value="EGF_3"/>
    <property type="match status" value="1"/>
</dbReference>
<feature type="region of interest" description="Disordered" evidence="6">
    <location>
        <begin position="1333"/>
        <end position="1368"/>
    </location>
</feature>
<keyword evidence="7" id="KW-0812">Transmembrane</keyword>
<dbReference type="InterPro" id="IPR009030">
    <property type="entry name" value="Growth_fac_rcpt_cys_sf"/>
</dbReference>
<dbReference type="CDD" id="cd00054">
    <property type="entry name" value="EGF_CA"/>
    <property type="match status" value="1"/>
</dbReference>
<keyword evidence="1 5" id="KW-0245">EGF-like domain</keyword>
<feature type="transmembrane region" description="Helical" evidence="7">
    <location>
        <begin position="278"/>
        <end position="298"/>
    </location>
</feature>
<feature type="transmembrane region" description="Helical" evidence="7">
    <location>
        <begin position="1147"/>
        <end position="1176"/>
    </location>
</feature>
<evidence type="ECO:0000256" key="7">
    <source>
        <dbReference type="SAM" id="Phobius"/>
    </source>
</evidence>
<feature type="transmembrane region" description="Helical" evidence="7">
    <location>
        <begin position="1832"/>
        <end position="1856"/>
    </location>
</feature>
<dbReference type="SUPFAM" id="SSF57184">
    <property type="entry name" value="Growth factor receptor domain"/>
    <property type="match status" value="1"/>
</dbReference>
<organism evidence="10 11">
    <name type="scientific">Pocillopora meandrina</name>
    <dbReference type="NCBI Taxonomy" id="46732"/>
    <lineage>
        <taxon>Eukaryota</taxon>
        <taxon>Metazoa</taxon>
        <taxon>Cnidaria</taxon>
        <taxon>Anthozoa</taxon>
        <taxon>Hexacorallia</taxon>
        <taxon>Scleractinia</taxon>
        <taxon>Astrocoeniina</taxon>
        <taxon>Pocilloporidae</taxon>
        <taxon>Pocillopora</taxon>
    </lineage>
</organism>
<evidence type="ECO:0000256" key="5">
    <source>
        <dbReference type="PROSITE-ProRule" id="PRU00076"/>
    </source>
</evidence>
<feature type="transmembrane region" description="Helical" evidence="7">
    <location>
        <begin position="1072"/>
        <end position="1096"/>
    </location>
</feature>
<comment type="caution">
    <text evidence="5">Lacks conserved residue(s) required for the propagation of feature annotation.</text>
</comment>
<evidence type="ECO:0000313" key="10">
    <source>
        <dbReference type="EMBL" id="CAH3138420.1"/>
    </source>
</evidence>
<gene>
    <name evidence="10" type="ORF">PMEA_00018440</name>
</gene>
<feature type="transmembrane region" description="Helical" evidence="7">
    <location>
        <begin position="1577"/>
        <end position="1594"/>
    </location>
</feature>
<dbReference type="EMBL" id="CALNXJ010000032">
    <property type="protein sequence ID" value="CAH3138420.1"/>
    <property type="molecule type" value="Genomic_DNA"/>
</dbReference>
<keyword evidence="7" id="KW-1133">Transmembrane helix</keyword>
<evidence type="ECO:0000256" key="3">
    <source>
        <dbReference type="ARBA" id="ARBA00022737"/>
    </source>
</evidence>
<dbReference type="InterPro" id="IPR000742">
    <property type="entry name" value="EGF"/>
</dbReference>
<dbReference type="SMART" id="SM00179">
    <property type="entry name" value="EGF_CA"/>
    <property type="match status" value="1"/>
</dbReference>
<feature type="transmembrane region" description="Helical" evidence="7">
    <location>
        <begin position="103"/>
        <end position="129"/>
    </location>
</feature>
<dbReference type="PANTHER" id="PTHR24050">
    <property type="entry name" value="PA14 DOMAIN-CONTAINING PROTEIN"/>
    <property type="match status" value="1"/>
</dbReference>
<keyword evidence="7" id="KW-0472">Membrane</keyword>
<reference evidence="10 11" key="1">
    <citation type="submission" date="2022-05" db="EMBL/GenBank/DDBJ databases">
        <authorList>
            <consortium name="Genoscope - CEA"/>
            <person name="William W."/>
        </authorList>
    </citation>
    <scope>NUCLEOTIDE SEQUENCE [LARGE SCALE GENOMIC DNA]</scope>
</reference>
<comment type="caution">
    <text evidence="10">The sequence shown here is derived from an EMBL/GenBank/DDBJ whole genome shotgun (WGS) entry which is preliminary data.</text>
</comment>
<dbReference type="InterPro" id="IPR052235">
    <property type="entry name" value="Nephronectin_domain"/>
</dbReference>
<feature type="transmembrane region" description="Helical" evidence="7">
    <location>
        <begin position="1664"/>
        <end position="1686"/>
    </location>
</feature>
<sequence length="1931" mass="220740">RWFLFLYCSIVQLFNHCSAESEEVIQVDTFLASVNLSEQKVFFVRNNLEGDIEFQESQNTSLKVHVSGEDRDFERIRIEYDVLHEEDIVDIQVFILPETTTNWSIVGGLVAGAGIFLIVIIVVLIICVFKRRVRKRQYGCTLTGKEADEEFEMRKRGTAVAGIYLLRLHFKRWPSDDRESSKSNLILNKTLFYKLFSLNEGKIATFETPQLPVEEDSGKGKSKTIETTETIRQLQKEVRFSISATRNYKIDTFTNTLLGKSHDSEAPRRTRTVPTQSSTLISVRTAFLVLTLIAVALATTKAPSVKIVICVPANFVGNGSKIFFNEDFHGRLLLSRGFRAKMNHFQQFAIPSASKKVSPLDKCPNSCHFACDGQSEGCICPRGYEMNRGTCHDIDECTRKKHNCHVRSMCNNTIGGFLCTCDEGYWGDGITCKACSPKCEKTTYQAYGCGLTFDRKCVDISKPLTLSKRVNDKETLEAQSGSKLFVLSPSKEFVLFEDRLWLNRTSETFFLQGNSSKQARLHRNSNFHVDVIIDEANLVPTYSDYDAGNSYEENLEFAGVPGFSAVFHNYCRYPAPNHYTIHHVLQRKRQTKVYPAKCFHHSRRLCPDDVAPGDLYHYRSLNDACETAETSTICSKHDQRDCVLQTGLDKLYCTNYTNIITDIFGLNKAEFKEKPLFSFPTHFCAHAYRACRMCRSKCSHCDQSASHADSSCSCCYKDCLSSCSDFYREYNCTQIPKKCARGDTSQFQLTMNKPSNLKLQFNCFLQHNVPKTLYTLRYRVKHKSGRFVSQWISKTLETTSGEDSKSVMHQGTNRLDSLEVSHSVNFDIPNLLYLRAQRDTENKPYKYTVASLEGENITLARASEAGTIEILTKTPFSITTRTWSDGGNCQSLSDWSKTIRGPISEWIPAKVEHLGVQSQGEFAYRLQNSQRSPMMTVTIPENESILKHVLTNATIRNDETFKSSLTRTNTSWNARIGGLLTTCPGFFTLEVIDEVDNLRVMHQDVVILCPATQFEMDIQVPRNGLQDKERLFTVRFSNAKQKLDLTLALVDKEARKVREPVEKHHDTKPNPWMILMPLFVITGCVLLSLLGLIIYAQVTQKDKDTSTDKNHSGWKFVKNKKVSMGKTEVGRATTPPKDENRLKRRHLILVAFFAVFRILYSMAFTFSMAFAILTLLHADNMKIIQEFQNFVYEKIEESNAIALRMDQHREREVKRLLDASEDIQRSCDYFIGLQLHWLRFNSTCLIQENHLKMFNKLSRKIVSNVEEKVHKLKRDIDERINEFQGGTKRQLKEVKESLTNYAKRVFNNGWFALPKGAYEIKMSTSRKRRGIVVNGNSTRQFYHPKDEKSSGNENNGGPSKKNKNGYSIRRKRSIADSSLVGFLDYVGALDQEKLIQAENNIISKLEYVKEGLGDFSEVLKTGKSPEHPLSTILMCPLRYMLKSAKKQVQKGIRKLVDEGEEWAKGKAECFEGKVSHFFASNDSVIEFNESKTDTEFFSERIVYEDVYGLDTISNVSKASQSSIIKSAKGGSFYNIEKGDIMEEMVDSQKEELLERKAKIKNVTKVYDAEVFFTTRKAVLGVFVLLDILLFIYRGSKTYQIAFKLIEGFEEIVSHDEDEFDEKQSKIKERAEKLLRRTFDLLAETFSRFIALCKSLQKRIMRTNLLPLIMIIALSTATLYLIVALLYNVMNVTVIEELGGYNMIASRLDTDLRFTNLAIEDQVDFINNNALDQYKKSVSASISEYNSMILDLNKEQQEGMERLNRQLCSLEDDPKNCFGEQASLLNFNFHSCIIPTLEGTPYEDYESDAYRQRIKRESKRFVDAIRNIILETVYFILAAALSILIITALTYVVFLFFKARGMVRLKKVHVYKALPAEILEQFHLKTMESEDEHDGRNIHDKHGDHRKVTIPKVFLTASTESINSSRESVQTC</sequence>
<keyword evidence="2 8" id="KW-0732">Signal</keyword>
<evidence type="ECO:0000256" key="1">
    <source>
        <dbReference type="ARBA" id="ARBA00022536"/>
    </source>
</evidence>
<dbReference type="InterPro" id="IPR001881">
    <property type="entry name" value="EGF-like_Ca-bd_dom"/>
</dbReference>
<evidence type="ECO:0000256" key="8">
    <source>
        <dbReference type="SAM" id="SignalP"/>
    </source>
</evidence>
<dbReference type="PROSITE" id="PS01187">
    <property type="entry name" value="EGF_CA"/>
    <property type="match status" value="1"/>
</dbReference>
<dbReference type="Proteomes" id="UP001159428">
    <property type="component" value="Unassembled WGS sequence"/>
</dbReference>
<proteinExistence type="predicted"/>
<keyword evidence="11" id="KW-1185">Reference proteome</keyword>